<keyword evidence="1" id="KW-1133">Transmembrane helix</keyword>
<dbReference type="EMBL" id="JAPTGC010000001">
    <property type="protein sequence ID" value="MCZ0861748.1"/>
    <property type="molecule type" value="Genomic_DNA"/>
</dbReference>
<keyword evidence="4" id="KW-1185">Reference proteome</keyword>
<organism evidence="3 4">
    <name type="scientific">Methanocorpusculum vombati</name>
    <dbReference type="NCBI Taxonomy" id="3002864"/>
    <lineage>
        <taxon>Archaea</taxon>
        <taxon>Methanobacteriati</taxon>
        <taxon>Methanobacteriota</taxon>
        <taxon>Stenosarchaea group</taxon>
        <taxon>Methanomicrobia</taxon>
        <taxon>Methanomicrobiales</taxon>
        <taxon>Methanocorpusculaceae</taxon>
        <taxon>Methanocorpusculum</taxon>
    </lineage>
</organism>
<dbReference type="Pfam" id="PF07790">
    <property type="entry name" value="Pilin_N"/>
    <property type="match status" value="1"/>
</dbReference>
<feature type="transmembrane region" description="Helical" evidence="1">
    <location>
        <begin position="21"/>
        <end position="43"/>
    </location>
</feature>
<evidence type="ECO:0000313" key="3">
    <source>
        <dbReference type="EMBL" id="MCZ0861748.1"/>
    </source>
</evidence>
<dbReference type="NCBIfam" id="TIGR02537">
    <property type="entry name" value="arch_flag_Nterm"/>
    <property type="match status" value="1"/>
</dbReference>
<evidence type="ECO:0000256" key="1">
    <source>
        <dbReference type="SAM" id="Phobius"/>
    </source>
</evidence>
<keyword evidence="1" id="KW-0472">Membrane</keyword>
<dbReference type="InterPro" id="IPR012859">
    <property type="entry name" value="Pilin_N_archaeal"/>
</dbReference>
<dbReference type="RefSeq" id="WP_268921928.1">
    <property type="nucleotide sequence ID" value="NZ_JAPTGC010000001.1"/>
</dbReference>
<sequence length="213" mass="22308">MKQTHSRKTCADSGKESAVSPVIGVMLMLVVTIIIAAFVSVFAGNTFGATEVAPTASLDVSIISNGGDNKDQYVMLIKHLGGDSIASGDMQLVCYYTTANGNMLGGTVSTISPAIKIGETNTKIPYLNDLSIGAPGSKGTNLGEFTMTSGDVLSTGNNLGTAMAVFGEVSTKTDEQIKQLYRDNGFKKGSIVEVEIIHTPSQKSVYKGKVTVE</sequence>
<name>A0ABT4IJ37_9EURY</name>
<proteinExistence type="predicted"/>
<accession>A0ABT4IJ37</accession>
<dbReference type="InterPro" id="IPR013373">
    <property type="entry name" value="Flagellin/pilin_N_arc"/>
</dbReference>
<feature type="domain" description="Archaeal Type IV pilin N-terminal" evidence="2">
    <location>
        <begin position="17"/>
        <end position="97"/>
    </location>
</feature>
<gene>
    <name evidence="3" type="ORF">O0S09_00570</name>
</gene>
<comment type="caution">
    <text evidence="3">The sequence shown here is derived from an EMBL/GenBank/DDBJ whole genome shotgun (WGS) entry which is preliminary data.</text>
</comment>
<protein>
    <submittedName>
        <fullName evidence="3">Type IV pilin N-terminal domain-containing protein</fullName>
    </submittedName>
</protein>
<evidence type="ECO:0000259" key="2">
    <source>
        <dbReference type="Pfam" id="PF07790"/>
    </source>
</evidence>
<reference evidence="3" key="1">
    <citation type="submission" date="2022-12" db="EMBL/GenBank/DDBJ databases">
        <title>Isolation and characterisation of novel Methanocorpusculum spp. from native Australian herbivores indicates the genus is ancestrally host-associated.</title>
        <authorList>
            <person name="Volmer J.G."/>
            <person name="Soo R.M."/>
            <person name="Evans P.N."/>
            <person name="Hoedt E.C."/>
            <person name="Astorga Alsina A.L."/>
            <person name="Woodcroft B.J."/>
            <person name="Tyson G.W."/>
            <person name="Hugenholtz P."/>
            <person name="Morrison M."/>
        </authorList>
    </citation>
    <scope>NUCLEOTIDE SEQUENCE</scope>
    <source>
        <strain evidence="3">CW153</strain>
    </source>
</reference>
<evidence type="ECO:0000313" key="4">
    <source>
        <dbReference type="Proteomes" id="UP001141336"/>
    </source>
</evidence>
<keyword evidence="1" id="KW-0812">Transmembrane</keyword>
<dbReference type="Proteomes" id="UP001141336">
    <property type="component" value="Unassembled WGS sequence"/>
</dbReference>